<organism evidence="4">
    <name type="scientific">Schistocephalus solidus</name>
    <name type="common">Tapeworm</name>
    <dbReference type="NCBI Taxonomy" id="70667"/>
    <lineage>
        <taxon>Eukaryota</taxon>
        <taxon>Metazoa</taxon>
        <taxon>Spiralia</taxon>
        <taxon>Lophotrochozoa</taxon>
        <taxon>Platyhelminthes</taxon>
        <taxon>Cestoda</taxon>
        <taxon>Eucestoda</taxon>
        <taxon>Diphyllobothriidea</taxon>
        <taxon>Diphyllobothriidae</taxon>
        <taxon>Schistocephalus</taxon>
    </lineage>
</organism>
<dbReference type="SMART" id="SM01329">
    <property type="entry name" value="Iso_dh"/>
    <property type="match status" value="1"/>
</dbReference>
<dbReference type="GO" id="GO:0005739">
    <property type="term" value="C:mitochondrion"/>
    <property type="evidence" value="ECO:0007669"/>
    <property type="project" value="TreeGrafter"/>
</dbReference>
<dbReference type="AlphaFoldDB" id="A0A0X3PG34"/>
<evidence type="ECO:0000313" key="4">
    <source>
        <dbReference type="EMBL" id="JAP50729.1"/>
    </source>
</evidence>
<dbReference type="InterPro" id="IPR019818">
    <property type="entry name" value="IsoCit/isopropylmalate_DH_CS"/>
</dbReference>
<reference evidence="4" key="1">
    <citation type="submission" date="2016-01" db="EMBL/GenBank/DDBJ databases">
        <title>Reference transcriptome for the parasite Schistocephalus solidus: insights into the molecular evolution of parasitism.</title>
        <authorList>
            <person name="Hebert F.O."/>
            <person name="Grambauer S."/>
            <person name="Barber I."/>
            <person name="Landry C.R."/>
            <person name="Aubin-Horth N."/>
        </authorList>
    </citation>
    <scope>NUCLEOTIDE SEQUENCE</scope>
</reference>
<dbReference type="Gene3D" id="3.40.718.10">
    <property type="entry name" value="Isopropylmalate Dehydrogenase"/>
    <property type="match status" value="1"/>
</dbReference>
<proteinExistence type="inferred from homology"/>
<keyword evidence="2" id="KW-0816">Tricarboxylic acid cycle</keyword>
<dbReference type="GO" id="GO:0016616">
    <property type="term" value="F:oxidoreductase activity, acting on the CH-OH group of donors, NAD or NADP as acceptor"/>
    <property type="evidence" value="ECO:0007669"/>
    <property type="project" value="InterPro"/>
</dbReference>
<evidence type="ECO:0000256" key="1">
    <source>
        <dbReference type="ARBA" id="ARBA00007769"/>
    </source>
</evidence>
<dbReference type="EMBL" id="GEEE01012496">
    <property type="protein sequence ID" value="JAP50729.1"/>
    <property type="molecule type" value="Transcribed_RNA"/>
</dbReference>
<dbReference type="GO" id="GO:0000287">
    <property type="term" value="F:magnesium ion binding"/>
    <property type="evidence" value="ECO:0007669"/>
    <property type="project" value="InterPro"/>
</dbReference>
<accession>A0A0X3PG34</accession>
<dbReference type="PANTHER" id="PTHR11835">
    <property type="entry name" value="DECARBOXYLATING DEHYDROGENASES-ISOCITRATE, ISOPROPYLMALATE, TARTRATE"/>
    <property type="match status" value="1"/>
</dbReference>
<sequence>MKSKNLAIRNQLGLFAYVQHCYNFPGVKTRHSNVDITVIRENTEGEYSQLEHESVPGVVESLKITTEEKSTRIAKFAFDYAIKHGRKKVTAVHKANIMKLGDGLFLNACADISKLYPSIEFNSIIIDNCCMQLVSRPQQFDVLVLPNLYGNIVGNLAVGLVGGAGIAAGMNLGDRYAIFEAGTRKSARSLRGQNVANPVAMLLASADMLEHLGVSEKAAVLQSAIVDTIASQNIRTPDLGGSHSTIDVVNAIVTNIAAQH</sequence>
<feature type="domain" description="Isopropylmalate dehydrogenase-like" evidence="3">
    <location>
        <begin position="1"/>
        <end position="252"/>
    </location>
</feature>
<dbReference type="InterPro" id="IPR024084">
    <property type="entry name" value="IsoPropMal-DH-like_dom"/>
</dbReference>
<dbReference type="GO" id="GO:0006099">
    <property type="term" value="P:tricarboxylic acid cycle"/>
    <property type="evidence" value="ECO:0007669"/>
    <property type="project" value="UniProtKB-KW"/>
</dbReference>
<dbReference type="PANTHER" id="PTHR11835:SF60">
    <property type="entry name" value="ISOCITRATE DEHYDROGENASE [NAD] SUBUNIT, MITOCHONDRIAL"/>
    <property type="match status" value="1"/>
</dbReference>
<dbReference type="SUPFAM" id="SSF53659">
    <property type="entry name" value="Isocitrate/Isopropylmalate dehydrogenase-like"/>
    <property type="match status" value="1"/>
</dbReference>
<dbReference type="Pfam" id="PF00180">
    <property type="entry name" value="Iso_dh"/>
    <property type="match status" value="1"/>
</dbReference>
<dbReference type="GO" id="GO:0051287">
    <property type="term" value="F:NAD binding"/>
    <property type="evidence" value="ECO:0007669"/>
    <property type="project" value="InterPro"/>
</dbReference>
<dbReference type="PROSITE" id="PS00470">
    <property type="entry name" value="IDH_IMDH"/>
    <property type="match status" value="1"/>
</dbReference>
<protein>
    <recommendedName>
        <fullName evidence="3">Isopropylmalate dehydrogenase-like domain-containing protein</fullName>
    </recommendedName>
</protein>
<evidence type="ECO:0000259" key="3">
    <source>
        <dbReference type="SMART" id="SM01329"/>
    </source>
</evidence>
<evidence type="ECO:0000256" key="2">
    <source>
        <dbReference type="ARBA" id="ARBA00022532"/>
    </source>
</evidence>
<dbReference type="GO" id="GO:0006102">
    <property type="term" value="P:isocitrate metabolic process"/>
    <property type="evidence" value="ECO:0007669"/>
    <property type="project" value="TreeGrafter"/>
</dbReference>
<gene>
    <name evidence="4" type="ORF">TR152878</name>
</gene>
<comment type="similarity">
    <text evidence="1">Belongs to the isocitrate and isopropylmalate dehydrogenases family.</text>
</comment>
<name>A0A0X3PG34_SCHSO</name>